<evidence type="ECO:0000256" key="1">
    <source>
        <dbReference type="SAM" id="MobiDB-lite"/>
    </source>
</evidence>
<dbReference type="InterPro" id="IPR011709">
    <property type="entry name" value="DEAD-box_helicase_OB_fold"/>
</dbReference>
<protein>
    <recommendedName>
        <fullName evidence="6">DUF3418 domain-containing protein</fullName>
    </recommendedName>
</protein>
<evidence type="ECO:0008006" key="6">
    <source>
        <dbReference type="Google" id="ProtNLM"/>
    </source>
</evidence>
<dbReference type="Pfam" id="PF11898">
    <property type="entry name" value="DUF3418"/>
    <property type="match status" value="1"/>
</dbReference>
<organism evidence="4 5">
    <name type="scientific">Luteimicrobium album</name>
    <dbReference type="NCBI Taxonomy" id="1054550"/>
    <lineage>
        <taxon>Bacteria</taxon>
        <taxon>Bacillati</taxon>
        <taxon>Actinomycetota</taxon>
        <taxon>Actinomycetes</taxon>
        <taxon>Micrococcales</taxon>
        <taxon>Luteimicrobium</taxon>
    </lineage>
</organism>
<comment type="caution">
    <text evidence="4">The sequence shown here is derived from an EMBL/GenBank/DDBJ whole genome shotgun (WGS) entry which is preliminary data.</text>
</comment>
<dbReference type="InterPro" id="IPR024590">
    <property type="entry name" value="HrpA_C"/>
</dbReference>
<feature type="domain" description="DEAD-box helicase OB fold" evidence="2">
    <location>
        <begin position="77"/>
        <end position="175"/>
    </location>
</feature>
<feature type="compositionally biased region" description="Low complexity" evidence="1">
    <location>
        <begin position="43"/>
        <end position="65"/>
    </location>
</feature>
<dbReference type="EMBL" id="BSUK01000001">
    <property type="protein sequence ID" value="GMA23860.1"/>
    <property type="molecule type" value="Genomic_DNA"/>
</dbReference>
<dbReference type="Pfam" id="PF07717">
    <property type="entry name" value="OB_NTP_bind"/>
    <property type="match status" value="1"/>
</dbReference>
<evidence type="ECO:0000313" key="4">
    <source>
        <dbReference type="EMBL" id="GMA23860.1"/>
    </source>
</evidence>
<name>A0ABQ6HZF8_9MICO</name>
<feature type="region of interest" description="Disordered" evidence="1">
    <location>
        <begin position="1"/>
        <end position="71"/>
    </location>
</feature>
<reference evidence="5" key="1">
    <citation type="journal article" date="2019" name="Int. J. Syst. Evol. Microbiol.">
        <title>The Global Catalogue of Microorganisms (GCM) 10K type strain sequencing project: providing services to taxonomists for standard genome sequencing and annotation.</title>
        <authorList>
            <consortium name="The Broad Institute Genomics Platform"/>
            <consortium name="The Broad Institute Genome Sequencing Center for Infectious Disease"/>
            <person name="Wu L."/>
            <person name="Ma J."/>
        </authorList>
    </citation>
    <scope>NUCLEOTIDE SEQUENCE [LARGE SCALE GENOMIC DNA]</scope>
    <source>
        <strain evidence="5">NBRC 106348</strain>
    </source>
</reference>
<sequence>MNADAKASGTPEAAGRAGAAPDDAKAVVGLAGAERGTSEADGRPSTSGAAPARPAAGSTPSTSSSDPYKRAWDGDTIHKALLAGLLSQVGMQQTAEIKASARTGRDAAQLKRMARQARNEYLGARGIRFAIFPGSPLNKKPPAFVMAGELVETSRLWARDVARIQPDWAEEVGAHLVKRTYSEPSWSSKRGAATVREKVLLFGVPTVADRQVLYSRVDREAAREMFVRHALVEGQWTTHHRFWAENQRILEEAEELAARSRQRGLVVDDDVLFDFYDARIPDDVVSARHFDQWWKGARRRDPDLLTFTLDLLVPTADEIDTSLFPERWPQGELELPLTYQFSPGTDADGVTVHLPISVLNRVVPDGFDWMVPGLLDELTVATIRALPKPVRVQLVPAPDVGRDVAAWLRANRPEWDDMARAGDMAEPFRVAFTRAVRDLRDVDIPDDAWVGVPERLPAHLRVTYRVLSEPERGWRRSSARGRTCWGCSVVSRRGRRPLCGLRCGRRWRLRLRSLPRLGRASRGRRRGRFRRGFGARQGSCRRLRLAL</sequence>
<accession>A0ABQ6HZF8</accession>
<evidence type="ECO:0000313" key="5">
    <source>
        <dbReference type="Proteomes" id="UP001157091"/>
    </source>
</evidence>
<evidence type="ECO:0000259" key="2">
    <source>
        <dbReference type="Pfam" id="PF07717"/>
    </source>
</evidence>
<keyword evidence="5" id="KW-1185">Reference proteome</keyword>
<evidence type="ECO:0000259" key="3">
    <source>
        <dbReference type="Pfam" id="PF11898"/>
    </source>
</evidence>
<dbReference type="Proteomes" id="UP001157091">
    <property type="component" value="Unassembled WGS sequence"/>
</dbReference>
<feature type="domain" description="RNA helicase HrpA C-terminal" evidence="3">
    <location>
        <begin position="189"/>
        <end position="470"/>
    </location>
</feature>
<gene>
    <name evidence="4" type="ORF">GCM10025864_16190</name>
</gene>
<proteinExistence type="predicted"/>